<dbReference type="Pfam" id="PF13472">
    <property type="entry name" value="Lipase_GDSL_2"/>
    <property type="match status" value="1"/>
</dbReference>
<dbReference type="AlphaFoldDB" id="A0A0K8PBN9"/>
<reference evidence="2" key="1">
    <citation type="journal article" date="2015" name="Genome Announc.">
        <title>Draft Genome Sequence of Anaerolineae Strain TC1, a Novel Isolate from a Methanogenic Wastewater Treatment System.</title>
        <authorList>
            <person name="Matsuura N."/>
            <person name="Tourlousse D.M."/>
            <person name="Sun L."/>
            <person name="Toyonaga M."/>
            <person name="Kuroda K."/>
            <person name="Ohashi A."/>
            <person name="Cruz R."/>
            <person name="Yamaguchi T."/>
            <person name="Sekiguchi Y."/>
        </authorList>
    </citation>
    <scope>NUCLEOTIDE SEQUENCE [LARGE SCALE GENOMIC DNA]</scope>
    <source>
        <strain evidence="2">TC1</strain>
    </source>
</reference>
<dbReference type="Gene3D" id="3.40.50.1110">
    <property type="entry name" value="SGNH hydrolase"/>
    <property type="match status" value="1"/>
</dbReference>
<feature type="domain" description="SGNH hydrolase-type esterase" evidence="1">
    <location>
        <begin position="6"/>
        <end position="198"/>
    </location>
</feature>
<dbReference type="STRING" id="1678840.ATC1_12473"/>
<protein>
    <submittedName>
        <fullName evidence="2">Lysophospholipase L1</fullName>
    </submittedName>
</protein>
<dbReference type="RefSeq" id="WP_062278777.1">
    <property type="nucleotide sequence ID" value="NZ_DF968180.1"/>
</dbReference>
<gene>
    <name evidence="2" type="ORF">ATC1_12473</name>
</gene>
<dbReference type="EMBL" id="DF968180">
    <property type="protein sequence ID" value="GAP39934.1"/>
    <property type="molecule type" value="Genomic_DNA"/>
</dbReference>
<accession>A0A0K8PBN9</accession>
<evidence type="ECO:0000313" key="2">
    <source>
        <dbReference type="EMBL" id="GAP39934.1"/>
    </source>
</evidence>
<sequence>MKNILCFGDSNTWGYDVTTFNPEIGSGQRMPFDVRWPGRVQNILGSEYHIIEDALNARTVMNQDPYFPHRLGIAGLEAALDAHAPLDLVILKLGVNELKHMFNLTAGMIAFGVEKLVLAAKKSYYNYPEPKILVIAPHPVSPNIHNDLFGFSFGPLAYEKSCQFGALYKDLAIRNGCGFIDCADLNFTLNTLDGLHYSREDHAKLADVVAAKIREMLEH</sequence>
<dbReference type="Proteomes" id="UP000053370">
    <property type="component" value="Unassembled WGS sequence"/>
</dbReference>
<proteinExistence type="predicted"/>
<evidence type="ECO:0000259" key="1">
    <source>
        <dbReference type="Pfam" id="PF13472"/>
    </source>
</evidence>
<name>A0A0K8PBN9_9CHLR</name>
<evidence type="ECO:0000313" key="3">
    <source>
        <dbReference type="Proteomes" id="UP000053370"/>
    </source>
</evidence>
<dbReference type="SUPFAM" id="SSF52266">
    <property type="entry name" value="SGNH hydrolase"/>
    <property type="match status" value="1"/>
</dbReference>
<dbReference type="OrthoDB" id="164654at2"/>
<organism evidence="2">
    <name type="scientific">Flexilinea flocculi</name>
    <dbReference type="NCBI Taxonomy" id="1678840"/>
    <lineage>
        <taxon>Bacteria</taxon>
        <taxon>Bacillati</taxon>
        <taxon>Chloroflexota</taxon>
        <taxon>Anaerolineae</taxon>
        <taxon>Anaerolineales</taxon>
        <taxon>Anaerolineaceae</taxon>
        <taxon>Flexilinea</taxon>
    </lineage>
</organism>
<dbReference type="InterPro" id="IPR036514">
    <property type="entry name" value="SGNH_hydro_sf"/>
</dbReference>
<keyword evidence="3" id="KW-1185">Reference proteome</keyword>
<dbReference type="InterPro" id="IPR013830">
    <property type="entry name" value="SGNH_hydro"/>
</dbReference>